<feature type="chain" id="PRO_5014403469" description="Secreted protein" evidence="2">
    <location>
        <begin position="22"/>
        <end position="104"/>
    </location>
</feature>
<dbReference type="AlphaFoldDB" id="A0A2K1Y1E2"/>
<dbReference type="InParanoid" id="A0A2K1Y1E2"/>
<evidence type="ECO:0000313" key="3">
    <source>
        <dbReference type="EMBL" id="PNT06853.1"/>
    </source>
</evidence>
<dbReference type="Proteomes" id="UP000006729">
    <property type="component" value="Chromosome 13"/>
</dbReference>
<feature type="signal peptide" evidence="2">
    <location>
        <begin position="1"/>
        <end position="21"/>
    </location>
</feature>
<evidence type="ECO:0000256" key="2">
    <source>
        <dbReference type="SAM" id="SignalP"/>
    </source>
</evidence>
<keyword evidence="1" id="KW-0472">Membrane</keyword>
<keyword evidence="1" id="KW-0812">Transmembrane</keyword>
<gene>
    <name evidence="3" type="ORF">POPTR_013G055200</name>
</gene>
<organism evidence="3 4">
    <name type="scientific">Populus trichocarpa</name>
    <name type="common">Western balsam poplar</name>
    <name type="synonym">Populus balsamifera subsp. trichocarpa</name>
    <dbReference type="NCBI Taxonomy" id="3694"/>
    <lineage>
        <taxon>Eukaryota</taxon>
        <taxon>Viridiplantae</taxon>
        <taxon>Streptophyta</taxon>
        <taxon>Embryophyta</taxon>
        <taxon>Tracheophyta</taxon>
        <taxon>Spermatophyta</taxon>
        <taxon>Magnoliopsida</taxon>
        <taxon>eudicotyledons</taxon>
        <taxon>Gunneridae</taxon>
        <taxon>Pentapetalae</taxon>
        <taxon>rosids</taxon>
        <taxon>fabids</taxon>
        <taxon>Malpighiales</taxon>
        <taxon>Salicaceae</taxon>
        <taxon>Saliceae</taxon>
        <taxon>Populus</taxon>
    </lineage>
</organism>
<keyword evidence="1" id="KW-1133">Transmembrane helix</keyword>
<accession>A0A2K1Y1E2</accession>
<evidence type="ECO:0008006" key="5">
    <source>
        <dbReference type="Google" id="ProtNLM"/>
    </source>
</evidence>
<name>A0A2K1Y1E2_POPTR</name>
<feature type="transmembrane region" description="Helical" evidence="1">
    <location>
        <begin position="31"/>
        <end position="54"/>
    </location>
</feature>
<keyword evidence="2" id="KW-0732">Signal</keyword>
<evidence type="ECO:0000256" key="1">
    <source>
        <dbReference type="SAM" id="Phobius"/>
    </source>
</evidence>
<keyword evidence="4" id="KW-1185">Reference proteome</keyword>
<dbReference type="EMBL" id="CM009302">
    <property type="protein sequence ID" value="PNT06853.1"/>
    <property type="molecule type" value="Genomic_DNA"/>
</dbReference>
<reference evidence="3 4" key="1">
    <citation type="journal article" date="2006" name="Science">
        <title>The genome of black cottonwood, Populus trichocarpa (Torr. &amp; Gray).</title>
        <authorList>
            <person name="Tuskan G.A."/>
            <person name="Difazio S."/>
            <person name="Jansson S."/>
            <person name="Bohlmann J."/>
            <person name="Grigoriev I."/>
            <person name="Hellsten U."/>
            <person name="Putnam N."/>
            <person name="Ralph S."/>
            <person name="Rombauts S."/>
            <person name="Salamov A."/>
            <person name="Schein J."/>
            <person name="Sterck L."/>
            <person name="Aerts A."/>
            <person name="Bhalerao R.R."/>
            <person name="Bhalerao R.P."/>
            <person name="Blaudez D."/>
            <person name="Boerjan W."/>
            <person name="Brun A."/>
            <person name="Brunner A."/>
            <person name="Busov V."/>
            <person name="Campbell M."/>
            <person name="Carlson J."/>
            <person name="Chalot M."/>
            <person name="Chapman J."/>
            <person name="Chen G.L."/>
            <person name="Cooper D."/>
            <person name="Coutinho P.M."/>
            <person name="Couturier J."/>
            <person name="Covert S."/>
            <person name="Cronk Q."/>
            <person name="Cunningham R."/>
            <person name="Davis J."/>
            <person name="Degroeve S."/>
            <person name="Dejardin A."/>
            <person name="Depamphilis C."/>
            <person name="Detter J."/>
            <person name="Dirks B."/>
            <person name="Dubchak I."/>
            <person name="Duplessis S."/>
            <person name="Ehlting J."/>
            <person name="Ellis B."/>
            <person name="Gendler K."/>
            <person name="Goodstein D."/>
            <person name="Gribskov M."/>
            <person name="Grimwood J."/>
            <person name="Groover A."/>
            <person name="Gunter L."/>
            <person name="Hamberger B."/>
            <person name="Heinze B."/>
            <person name="Helariutta Y."/>
            <person name="Henrissat B."/>
            <person name="Holligan D."/>
            <person name="Holt R."/>
            <person name="Huang W."/>
            <person name="Islam-Faridi N."/>
            <person name="Jones S."/>
            <person name="Jones-Rhoades M."/>
            <person name="Jorgensen R."/>
            <person name="Joshi C."/>
            <person name="Kangasjarvi J."/>
            <person name="Karlsson J."/>
            <person name="Kelleher C."/>
            <person name="Kirkpatrick R."/>
            <person name="Kirst M."/>
            <person name="Kohler A."/>
            <person name="Kalluri U."/>
            <person name="Larimer F."/>
            <person name="Leebens-Mack J."/>
            <person name="Leple J.C."/>
            <person name="Locascio P."/>
            <person name="Lou Y."/>
            <person name="Lucas S."/>
            <person name="Martin F."/>
            <person name="Montanini B."/>
            <person name="Napoli C."/>
            <person name="Nelson D.R."/>
            <person name="Nelson C."/>
            <person name="Nieminen K."/>
            <person name="Nilsson O."/>
            <person name="Pereda V."/>
            <person name="Peter G."/>
            <person name="Philippe R."/>
            <person name="Pilate G."/>
            <person name="Poliakov A."/>
            <person name="Razumovskaya J."/>
            <person name="Richardson P."/>
            <person name="Rinaldi C."/>
            <person name="Ritland K."/>
            <person name="Rouze P."/>
            <person name="Ryaboy D."/>
            <person name="Schmutz J."/>
            <person name="Schrader J."/>
            <person name="Segerman B."/>
            <person name="Shin H."/>
            <person name="Siddiqui A."/>
            <person name="Sterky F."/>
            <person name="Terry A."/>
            <person name="Tsai C.J."/>
            <person name="Uberbacher E."/>
            <person name="Unneberg P."/>
            <person name="Vahala J."/>
            <person name="Wall K."/>
            <person name="Wessler S."/>
            <person name="Yang G."/>
            <person name="Yin T."/>
            <person name="Douglas C."/>
            <person name="Marra M."/>
            <person name="Sandberg G."/>
            <person name="Van de Peer Y."/>
            <person name="Rokhsar D."/>
        </authorList>
    </citation>
    <scope>NUCLEOTIDE SEQUENCE [LARGE SCALE GENOMIC DNA]</scope>
    <source>
        <strain evidence="4">cv. Nisqually</strain>
    </source>
</reference>
<proteinExistence type="predicted"/>
<protein>
    <recommendedName>
        <fullName evidence="5">Secreted protein</fullName>
    </recommendedName>
</protein>
<evidence type="ECO:0000313" key="4">
    <source>
        <dbReference type="Proteomes" id="UP000006729"/>
    </source>
</evidence>
<sequence>MRVICAVFPLCILLWFDSCVSIQFNTCIFFNILWFLGYYYSLWLPCNFVVCNIVSKSMKIHQEATASCCQFMVSFSPSSFTRPTYLNHPGAAFEPMFIYVLGET</sequence>